<keyword evidence="1" id="KW-0614">Plasmid</keyword>
<organism evidence="1">
    <name type="scientific">Escherichia coli</name>
    <dbReference type="NCBI Taxonomy" id="562"/>
    <lineage>
        <taxon>Bacteria</taxon>
        <taxon>Pseudomonadati</taxon>
        <taxon>Pseudomonadota</taxon>
        <taxon>Gammaproteobacteria</taxon>
        <taxon>Enterobacterales</taxon>
        <taxon>Enterobacteriaceae</taxon>
        <taxon>Escherichia</taxon>
    </lineage>
</organism>
<name>A0A385EMX2_ECOLX</name>
<gene>
    <name evidence="1" type="ORF">pECSIC9_00023</name>
</gene>
<dbReference type="AlphaFoldDB" id="A0A385EMX2"/>
<geneLocation type="plasmid" evidence="1">
    <name>pECSIC9</name>
</geneLocation>
<sequence length="142" mass="15918">MPCFPVSAGCRTLPGLSSQAYSWRIQSTKQNSTRTSPCIFSFFSAPRCKKYRSPRNSRRYPVPGIAGGFCFCVNVYCTIHYKFSSLASTASQQLKVSPFRSPSHPPSAFSFPQAWHFPSCAFCSCHCCQLRISSSWKNSFVE</sequence>
<proteinExistence type="predicted"/>
<accession>A0A385EMX2</accession>
<reference evidence="1" key="1">
    <citation type="submission" date="2018-01" db="EMBL/GenBank/DDBJ databases">
        <title>Escherichia coli ST648-D co-producing KPC-2, CTX-M- 15 and QnrS1 isgoing to companion animals.</title>
        <authorList>
            <person name="Sellera F."/>
            <person name="Fernandes M."/>
            <person name="Ruiz R."/>
            <person name="Falleiros A."/>
            <person name="Rodrigues F."/>
            <person name="Cerdeira L."/>
            <person name="Lincopan N."/>
        </authorList>
    </citation>
    <scope>NUCLEOTIDE SEQUENCE</scope>
    <source>
        <strain evidence="1">ECSIC9</strain>
        <plasmid evidence="1">pECSIC9</plasmid>
    </source>
</reference>
<evidence type="ECO:0000313" key="1">
    <source>
        <dbReference type="EMBL" id="AXQ86711.1"/>
    </source>
</evidence>
<dbReference type="EMBL" id="MG886286">
    <property type="protein sequence ID" value="AXQ86711.1"/>
    <property type="molecule type" value="Genomic_DNA"/>
</dbReference>
<protein>
    <submittedName>
        <fullName evidence="1">Uncharacterized protein</fullName>
    </submittedName>
</protein>